<evidence type="ECO:0000313" key="2">
    <source>
        <dbReference type="Proteomes" id="UP000176421"/>
    </source>
</evidence>
<reference evidence="1 2" key="1">
    <citation type="journal article" date="2016" name="Nat. Commun.">
        <title>Thousands of microbial genomes shed light on interconnected biogeochemical processes in an aquifer system.</title>
        <authorList>
            <person name="Anantharaman K."/>
            <person name="Brown C.T."/>
            <person name="Hug L.A."/>
            <person name="Sharon I."/>
            <person name="Castelle C.J."/>
            <person name="Probst A.J."/>
            <person name="Thomas B.C."/>
            <person name="Singh A."/>
            <person name="Wilkins M.J."/>
            <person name="Karaoz U."/>
            <person name="Brodie E.L."/>
            <person name="Williams K.H."/>
            <person name="Hubbard S.S."/>
            <person name="Banfield J.F."/>
        </authorList>
    </citation>
    <scope>NUCLEOTIDE SEQUENCE [LARGE SCALE GENOMIC DNA]</scope>
</reference>
<dbReference type="AlphaFoldDB" id="A0A1G2I1Q7"/>
<evidence type="ECO:0000313" key="1">
    <source>
        <dbReference type="EMBL" id="OGZ68609.1"/>
    </source>
</evidence>
<comment type="caution">
    <text evidence="1">The sequence shown here is derived from an EMBL/GenBank/DDBJ whole genome shotgun (WGS) entry which is preliminary data.</text>
</comment>
<dbReference type="EMBL" id="MHOS01000019">
    <property type="protein sequence ID" value="OGZ68609.1"/>
    <property type="molecule type" value="Genomic_DNA"/>
</dbReference>
<sequence>MTKKVSSKTPLIGKFFERRIATLLGLSDWQSEDVRGDLRLNGRPLIVVEVKASDNNHHFRISFPQLKRYLEVERFPLNGCIYCLIGYRNRQGKATSSGKRKSLLAKCKTLQDIEIFLAKNMDSIYLLDVCLLEAISIQHGFVKGTMPFQPDLETVVLKRNWLQELINYPQETLSGLGLNHRSWQIKQQQMNMSLNLGLFGRVSPEIKVVYAVRRKFIKDVRGTIENSKLLTPTLVLS</sequence>
<name>A0A1G2I1Q7_9BACT</name>
<proteinExistence type="predicted"/>
<organism evidence="1 2">
    <name type="scientific">Candidatus Staskawiczbacteria bacterium RIFCSPHIGHO2_02_FULL_34_9</name>
    <dbReference type="NCBI Taxonomy" id="1802206"/>
    <lineage>
        <taxon>Bacteria</taxon>
        <taxon>Candidatus Staskawicziibacteriota</taxon>
    </lineage>
</organism>
<dbReference type="Proteomes" id="UP000176421">
    <property type="component" value="Unassembled WGS sequence"/>
</dbReference>
<accession>A0A1G2I1Q7</accession>
<gene>
    <name evidence="1" type="ORF">A3D35_01130</name>
</gene>
<protein>
    <submittedName>
        <fullName evidence="1">Uncharacterized protein</fullName>
    </submittedName>
</protein>